<name>A0ACC2QSY4_9NEOP</name>
<dbReference type="EMBL" id="CM056784">
    <property type="protein sequence ID" value="KAJ8724407.1"/>
    <property type="molecule type" value="Genomic_DNA"/>
</dbReference>
<dbReference type="Proteomes" id="UP001231649">
    <property type="component" value="Chromosome 8"/>
</dbReference>
<organism evidence="1 2">
    <name type="scientific">Mythimna loreyi</name>
    <dbReference type="NCBI Taxonomy" id="667449"/>
    <lineage>
        <taxon>Eukaryota</taxon>
        <taxon>Metazoa</taxon>
        <taxon>Ecdysozoa</taxon>
        <taxon>Arthropoda</taxon>
        <taxon>Hexapoda</taxon>
        <taxon>Insecta</taxon>
        <taxon>Pterygota</taxon>
        <taxon>Neoptera</taxon>
        <taxon>Endopterygota</taxon>
        <taxon>Lepidoptera</taxon>
        <taxon>Glossata</taxon>
        <taxon>Ditrysia</taxon>
        <taxon>Noctuoidea</taxon>
        <taxon>Noctuidae</taxon>
        <taxon>Noctuinae</taxon>
        <taxon>Hadenini</taxon>
        <taxon>Mythimna</taxon>
    </lineage>
</organism>
<gene>
    <name evidence="1" type="ORF">PYW08_015881</name>
</gene>
<reference evidence="1" key="1">
    <citation type="submission" date="2023-03" db="EMBL/GenBank/DDBJ databases">
        <title>Chromosome-level genomes of two armyworms, Mythimna separata and Mythimna loreyi, provide insights into the biosynthesis and reception of sex pheromones.</title>
        <authorList>
            <person name="Zhao H."/>
        </authorList>
    </citation>
    <scope>NUCLEOTIDE SEQUENCE</scope>
    <source>
        <strain evidence="1">BeijingLab</strain>
    </source>
</reference>
<evidence type="ECO:0000313" key="2">
    <source>
        <dbReference type="Proteomes" id="UP001231649"/>
    </source>
</evidence>
<protein>
    <submittedName>
        <fullName evidence="1">Uncharacterized protein</fullName>
    </submittedName>
</protein>
<sequence length="481" mass="52852">MFRYFLAFMLINTCYQSLGNPIQPSAPHQLLSKSLTALADQCKSNSVLSSRLKNKINDCAVFVPPYSKKQFQCLIFYDISLQLCSAAATLKLTVSEESFANVEETQDVNAVCELAKDWVFTNISIFPDYKESAEKFIKGPATCGEVCGAEDAMTEANYFCKYFKAGLEILKSHMASTTVKNGNNNAAVAQVVPEPDFSAKADIPVSANSIPVKAEDTKTGNGQIKQTEPTLAKTTPQKVDSVEAVAKSETAVQATSKQTPSADEAENPDNAEDSDVNVRVEDPVVPAPEVPQVNKTSVVQAEKPAAANEAVLPDLPVKVDVEQKPAVVLDNPKPKPMNDEEYADSDPDGDDENDDPAMEVKPEQEPVNQQNSNRNKLVVPAAREAEVSQKEFFPNSMPDDFSDEDNDHFFPFFMTSVILMVLLYVLYHNKSKVSKVFFGLILEGRQSGRRRNSRGHAYRRLDTLEQAMSANTAAPPSKIIY</sequence>
<comment type="caution">
    <text evidence="1">The sequence shown here is derived from an EMBL/GenBank/DDBJ whole genome shotgun (WGS) entry which is preliminary data.</text>
</comment>
<evidence type="ECO:0000313" key="1">
    <source>
        <dbReference type="EMBL" id="KAJ8724407.1"/>
    </source>
</evidence>
<keyword evidence="2" id="KW-1185">Reference proteome</keyword>
<proteinExistence type="predicted"/>
<accession>A0ACC2QSY4</accession>